<dbReference type="OrthoDB" id="8831594at2"/>
<feature type="transmembrane region" description="Helical" evidence="1">
    <location>
        <begin position="49"/>
        <end position="69"/>
    </location>
</feature>
<dbReference type="Pfam" id="PF06097">
    <property type="entry name" value="DUF945"/>
    <property type="match status" value="1"/>
</dbReference>
<evidence type="ECO:0000313" key="2">
    <source>
        <dbReference type="EMBL" id="RVU43774.1"/>
    </source>
</evidence>
<keyword evidence="1" id="KW-1133">Transmembrane helix</keyword>
<sequence length="510" mass="53075">MAPARGRASSRCAPLKAGACGARPPPQCAAPARCRPARKNRESRMNKKTVLAAALGAVVVAGWAGATYVTGQKLKTALVAQAEGWKAQPGQPQPAFRVTDVQYRAGLLGATRTLTLAIGCGAETTPLTWRDDIRHGPLPGFAGFGAARIDSSLVLSAEQQAQLKKLLGDAQTQLSLRTLVAYNGGYKTQLEVPALRIKSPEGGDFEFKGASAWVQVRADGGARYEASLPSYAVSAPGQGPAPGMRFVVTDAKLQGEGYAPMWWALSGKGSGSMAAMNFETVAADGQRKPMFTLKNMKYTQDGGIAGGLYQASGSLQAQGQIGSLPLDAVTMKFSLKQLHAQSYAALMGALMNTGCPSKDPAADPMAALQPMLAPLKELLPQNPQISMDELSVTLGGQTAKMSYQLGFNGITAAETEGAALMPALMQKMALRMGVEAPVALLPKLGEALGQPLPPELIDQQLAQAEGQGFIVRTGDSISAKFELREGAALVNGKPIAVPGLPGQGAAPAAR</sequence>
<dbReference type="Proteomes" id="UP000285575">
    <property type="component" value="Unassembled WGS sequence"/>
</dbReference>
<name>A0A437RAR4_9BURK</name>
<dbReference type="AlphaFoldDB" id="A0A437RAR4"/>
<dbReference type="EMBL" id="SACR01000006">
    <property type="protein sequence ID" value="RVU43774.1"/>
    <property type="molecule type" value="Genomic_DNA"/>
</dbReference>
<proteinExistence type="predicted"/>
<evidence type="ECO:0000256" key="1">
    <source>
        <dbReference type="SAM" id="Phobius"/>
    </source>
</evidence>
<protein>
    <submittedName>
        <fullName evidence="2">DUF945 domain-containing protein</fullName>
    </submittedName>
</protein>
<comment type="caution">
    <text evidence="2">The sequence shown here is derived from an EMBL/GenBank/DDBJ whole genome shotgun (WGS) entry which is preliminary data.</text>
</comment>
<keyword evidence="1" id="KW-0472">Membrane</keyword>
<evidence type="ECO:0000313" key="3">
    <source>
        <dbReference type="Proteomes" id="UP000285575"/>
    </source>
</evidence>
<gene>
    <name evidence="2" type="ORF">EOE66_19060</name>
</gene>
<keyword evidence="1" id="KW-0812">Transmembrane</keyword>
<organism evidence="2 3">
    <name type="scientific">Rubrivivax rivuli</name>
    <dbReference type="NCBI Taxonomy" id="1862385"/>
    <lineage>
        <taxon>Bacteria</taxon>
        <taxon>Pseudomonadati</taxon>
        <taxon>Pseudomonadota</taxon>
        <taxon>Betaproteobacteria</taxon>
        <taxon>Burkholderiales</taxon>
        <taxon>Sphaerotilaceae</taxon>
        <taxon>Rubrivivax</taxon>
    </lineage>
</organism>
<accession>A0A437RAR4</accession>
<reference evidence="2 3" key="1">
    <citation type="submission" date="2019-01" db="EMBL/GenBank/DDBJ databases">
        <authorList>
            <person name="Chen W.-M."/>
        </authorList>
    </citation>
    <scope>NUCLEOTIDE SEQUENCE [LARGE SCALE GENOMIC DNA]</scope>
    <source>
        <strain evidence="2 3">KYPY4</strain>
    </source>
</reference>
<dbReference type="InterPro" id="IPR010352">
    <property type="entry name" value="DUF945"/>
</dbReference>
<keyword evidence="3" id="KW-1185">Reference proteome</keyword>